<dbReference type="Proteomes" id="UP000694620">
    <property type="component" value="Chromosome 14"/>
</dbReference>
<dbReference type="GO" id="GO:0005737">
    <property type="term" value="C:cytoplasm"/>
    <property type="evidence" value="ECO:0007669"/>
    <property type="project" value="UniProtKB-SubCell"/>
</dbReference>
<evidence type="ECO:0000256" key="4">
    <source>
        <dbReference type="ARBA" id="ARBA00020090"/>
    </source>
</evidence>
<dbReference type="RefSeq" id="XP_028675217.1">
    <property type="nucleotide sequence ID" value="XM_028819384.2"/>
</dbReference>
<name>A0A8C4SZI3_ERPCA</name>
<gene>
    <name evidence="11" type="primary">PPP1R1B</name>
    <name evidence="11" type="synonym">ppp1r1b</name>
</gene>
<dbReference type="AlphaFoldDB" id="A0A8C4SZI3"/>
<reference evidence="11" key="2">
    <citation type="submission" date="2025-08" db="UniProtKB">
        <authorList>
            <consortium name="Ensembl"/>
        </authorList>
    </citation>
    <scope>IDENTIFICATION</scope>
</reference>
<feature type="region of interest" description="Disordered" evidence="10">
    <location>
        <begin position="94"/>
        <end position="163"/>
    </location>
</feature>
<dbReference type="Ensembl" id="ENSECRT00000024194.1">
    <property type="protein sequence ID" value="ENSECRP00000023675.1"/>
    <property type="gene ID" value="ENSECRG00000016041.1"/>
</dbReference>
<feature type="compositionally biased region" description="Acidic residues" evidence="10">
    <location>
        <begin position="104"/>
        <end position="116"/>
    </location>
</feature>
<dbReference type="PANTHER" id="PTHR15417:SF2">
    <property type="entry name" value="PROTEIN PHOSPHATASE 1 REGULATORY SUBUNIT 1B"/>
    <property type="match status" value="1"/>
</dbReference>
<dbReference type="GO" id="GO:0035556">
    <property type="term" value="P:intracellular signal transduction"/>
    <property type="evidence" value="ECO:0007669"/>
    <property type="project" value="TreeGrafter"/>
</dbReference>
<organism evidence="11 12">
    <name type="scientific">Erpetoichthys calabaricus</name>
    <name type="common">Rope fish</name>
    <name type="synonym">Calamoichthys calabaricus</name>
    <dbReference type="NCBI Taxonomy" id="27687"/>
    <lineage>
        <taxon>Eukaryota</taxon>
        <taxon>Metazoa</taxon>
        <taxon>Chordata</taxon>
        <taxon>Craniata</taxon>
        <taxon>Vertebrata</taxon>
        <taxon>Euteleostomi</taxon>
        <taxon>Actinopterygii</taxon>
        <taxon>Polypteriformes</taxon>
        <taxon>Polypteridae</taxon>
        <taxon>Erpetoichthys</taxon>
    </lineage>
</organism>
<reference evidence="11" key="3">
    <citation type="submission" date="2025-09" db="UniProtKB">
        <authorList>
            <consortium name="Ensembl"/>
        </authorList>
    </citation>
    <scope>IDENTIFICATION</scope>
</reference>
<dbReference type="CTD" id="84152"/>
<comment type="function">
    <text evidence="1">Inhibitor of protein-phosphatase 1.</text>
</comment>
<proteinExistence type="inferred from homology"/>
<dbReference type="InterPro" id="IPR008466">
    <property type="entry name" value="PPP1R1A/B/C"/>
</dbReference>
<evidence type="ECO:0000256" key="2">
    <source>
        <dbReference type="ARBA" id="ARBA00004496"/>
    </source>
</evidence>
<evidence type="ECO:0000256" key="7">
    <source>
        <dbReference type="ARBA" id="ARBA00023272"/>
    </source>
</evidence>
<feature type="compositionally biased region" description="Basic and acidic residues" evidence="10">
    <location>
        <begin position="42"/>
        <end position="54"/>
    </location>
</feature>
<dbReference type="OrthoDB" id="9946890at2759"/>
<evidence type="ECO:0000256" key="8">
    <source>
        <dbReference type="ARBA" id="ARBA00029874"/>
    </source>
</evidence>
<reference evidence="11" key="1">
    <citation type="submission" date="2021-06" db="EMBL/GenBank/DDBJ databases">
        <authorList>
            <consortium name="Wellcome Sanger Institute Data Sharing"/>
        </authorList>
    </citation>
    <scope>NUCLEOTIDE SEQUENCE [LARGE SCALE GENOMIC DNA]</scope>
</reference>
<keyword evidence="5" id="KW-0963">Cytoplasm</keyword>
<keyword evidence="7" id="KW-0650">Protein phosphatase inhibitor</keyword>
<evidence type="ECO:0000256" key="6">
    <source>
        <dbReference type="ARBA" id="ARBA00022553"/>
    </source>
</evidence>
<evidence type="ECO:0000313" key="12">
    <source>
        <dbReference type="Proteomes" id="UP000694620"/>
    </source>
</evidence>
<keyword evidence="6" id="KW-0597">Phosphoprotein</keyword>
<protein>
    <recommendedName>
        <fullName evidence="4">Protein phosphatase 1 regulatory subunit 1B</fullName>
    </recommendedName>
    <alternativeName>
        <fullName evidence="8">DARPP-32</fullName>
    </alternativeName>
    <alternativeName>
        <fullName evidence="9">Dopamine- and cAMP-regulated neuronal phosphoprotein</fullName>
    </alternativeName>
</protein>
<evidence type="ECO:0000256" key="9">
    <source>
        <dbReference type="ARBA" id="ARBA00030254"/>
    </source>
</evidence>
<feature type="compositionally biased region" description="Basic and acidic residues" evidence="10">
    <location>
        <begin position="124"/>
        <end position="136"/>
    </location>
</feature>
<dbReference type="GeneID" id="114665027"/>
<accession>A0A8C4SZI3</accession>
<dbReference type="Pfam" id="PF05395">
    <property type="entry name" value="DARPP-32"/>
    <property type="match status" value="1"/>
</dbReference>
<dbReference type="PANTHER" id="PTHR15417">
    <property type="entry name" value="PROTEIN PHOSPHATASE INHIBITOR AND DOPAMINE- AND CAMP-REGULATED NEURONAL PHOSPHOPROTEIN"/>
    <property type="match status" value="1"/>
</dbReference>
<comment type="subcellular location">
    <subcellularLocation>
        <location evidence="2">Cytoplasm</location>
    </subcellularLocation>
</comment>
<feature type="region of interest" description="Disordered" evidence="10">
    <location>
        <begin position="1"/>
        <end position="20"/>
    </location>
</feature>
<sequence>MDSKNRRKIQFDMPATEPSQLDPRAVEMIRKRRPTPATLFRVSDHPSPEEEGGPHQRVLAENGILKPKRTNLCAYNPPTLKAVQRIAESHLLSLGEGLPREDPLEHEENEETECDCPADSSKSIPERGADAPRERNLSPCGSDVSKEKETEQEEEAEHISQDS</sequence>
<keyword evidence="12" id="KW-1185">Reference proteome</keyword>
<evidence type="ECO:0000256" key="1">
    <source>
        <dbReference type="ARBA" id="ARBA00002900"/>
    </source>
</evidence>
<dbReference type="GO" id="GO:0004864">
    <property type="term" value="F:protein phosphatase inhibitor activity"/>
    <property type="evidence" value="ECO:0007669"/>
    <property type="project" value="UniProtKB-KW"/>
</dbReference>
<evidence type="ECO:0000256" key="10">
    <source>
        <dbReference type="SAM" id="MobiDB-lite"/>
    </source>
</evidence>
<evidence type="ECO:0000313" key="11">
    <source>
        <dbReference type="Ensembl" id="ENSECRP00000023675.1"/>
    </source>
</evidence>
<feature type="region of interest" description="Disordered" evidence="10">
    <location>
        <begin position="31"/>
        <end position="63"/>
    </location>
</feature>
<evidence type="ECO:0000256" key="3">
    <source>
        <dbReference type="ARBA" id="ARBA00007775"/>
    </source>
</evidence>
<dbReference type="GeneTree" id="ENSGT00730000111283"/>
<evidence type="ECO:0000256" key="5">
    <source>
        <dbReference type="ARBA" id="ARBA00022490"/>
    </source>
</evidence>
<comment type="similarity">
    <text evidence="3">Belongs to the protein phosphatase inhibitor 1 family.</text>
</comment>